<dbReference type="Gene3D" id="2.120.10.30">
    <property type="entry name" value="TolB, C-terminal domain"/>
    <property type="match status" value="1"/>
</dbReference>
<dbReference type="PANTHER" id="PTHR36842">
    <property type="entry name" value="PROTEIN TOLB HOMOLOG"/>
    <property type="match status" value="1"/>
</dbReference>
<accession>A0ABX8YY43</accession>
<evidence type="ECO:0000313" key="5">
    <source>
        <dbReference type="Proteomes" id="UP000822862"/>
    </source>
</evidence>
<dbReference type="SUPFAM" id="SSF69304">
    <property type="entry name" value="Tricorn protease N-terminal domain"/>
    <property type="match status" value="1"/>
</dbReference>
<protein>
    <recommendedName>
        <fullName evidence="2">Protein TolB homolog</fullName>
    </recommendedName>
</protein>
<organism evidence="4 5">
    <name type="scientific">Candidatus Rhabdochlamydia porcellionis</name>
    <dbReference type="NCBI Taxonomy" id="225148"/>
    <lineage>
        <taxon>Bacteria</taxon>
        <taxon>Pseudomonadati</taxon>
        <taxon>Chlamydiota</taxon>
        <taxon>Chlamydiia</taxon>
        <taxon>Parachlamydiales</taxon>
        <taxon>Candidatus Rhabdochlamydiaceae</taxon>
        <taxon>Candidatus Rhabdochlamydia</taxon>
    </lineage>
</organism>
<reference evidence="4 5" key="1">
    <citation type="submission" date="2021-05" db="EMBL/GenBank/DDBJ databases">
        <title>Ecology and evolution of chlamydial symbionts of arthropods.</title>
        <authorList>
            <person name="Halter T."/>
            <person name="Sixt B.S."/>
            <person name="Toenshoff E.R."/>
            <person name="Koestlbacher S."/>
            <person name="Schulz F."/>
            <person name="Kostanjsek R."/>
            <person name="Collingro A."/>
            <person name="Hendrickx F."/>
            <person name="Horn M."/>
        </authorList>
    </citation>
    <scope>NUCLEOTIDE SEQUENCE [LARGE SCALE GENOMIC DNA]</scope>
    <source>
        <strain evidence="4 5">15C</strain>
    </source>
</reference>
<dbReference type="InterPro" id="IPR011042">
    <property type="entry name" value="6-blade_b-propeller_TolB-like"/>
</dbReference>
<gene>
    <name evidence="4" type="ORF">RHAB15C_0000076</name>
</gene>
<dbReference type="RefSeq" id="WP_194845055.1">
    <property type="nucleotide sequence ID" value="NZ_CP075585.1"/>
</dbReference>
<dbReference type="PROSITE" id="PS51257">
    <property type="entry name" value="PROKAR_LIPOPROTEIN"/>
    <property type="match status" value="1"/>
</dbReference>
<comment type="similarity">
    <text evidence="1">Belongs to the TolB family.</text>
</comment>
<evidence type="ECO:0000256" key="1">
    <source>
        <dbReference type="ARBA" id="ARBA00009820"/>
    </source>
</evidence>
<evidence type="ECO:0000313" key="4">
    <source>
        <dbReference type="EMBL" id="QZA58206.1"/>
    </source>
</evidence>
<dbReference type="InterPro" id="IPR011659">
    <property type="entry name" value="WD40"/>
</dbReference>
<keyword evidence="3" id="KW-0732">Signal</keyword>
<dbReference type="SUPFAM" id="SSF52964">
    <property type="entry name" value="TolB, N-terminal domain"/>
    <property type="match status" value="1"/>
</dbReference>
<feature type="signal peptide" evidence="3">
    <location>
        <begin position="1"/>
        <end position="25"/>
    </location>
</feature>
<dbReference type="Proteomes" id="UP000822862">
    <property type="component" value="Chromosome"/>
</dbReference>
<evidence type="ECO:0000256" key="2">
    <source>
        <dbReference type="ARBA" id="ARBA00018228"/>
    </source>
</evidence>
<proteinExistence type="inferred from homology"/>
<name>A0ABX8YY43_9BACT</name>
<evidence type="ECO:0000256" key="3">
    <source>
        <dbReference type="SAM" id="SignalP"/>
    </source>
</evidence>
<dbReference type="Pfam" id="PF07676">
    <property type="entry name" value="PD40"/>
    <property type="match status" value="3"/>
</dbReference>
<dbReference type="EMBL" id="CP075585">
    <property type="protein sequence ID" value="QZA58206.1"/>
    <property type="molecule type" value="Genomic_DNA"/>
</dbReference>
<keyword evidence="5" id="KW-1185">Reference proteome</keyword>
<dbReference type="PANTHER" id="PTHR36842:SF1">
    <property type="entry name" value="PROTEIN TOLB"/>
    <property type="match status" value="1"/>
</dbReference>
<dbReference type="NCBIfam" id="NF002183">
    <property type="entry name" value="PRK01029.1"/>
    <property type="match status" value="1"/>
</dbReference>
<feature type="chain" id="PRO_5045541557" description="Protein TolB homolog" evidence="3">
    <location>
        <begin position="26"/>
        <end position="457"/>
    </location>
</feature>
<sequence length="457" mass="51911">MLSKIHTYFISVYFFLTLFSSTACAEKIEEEIRVHLPTTSQLQPIYLGKIFFQEAVFDVHYLNQLEAILCYDLDYNGSTKVCQRTSDKEQLLRNKDLKATFQIQNWQSFGIPFILKCCVNQKQLTLYLFNVSKSCLKTFGPILLSGNLSQDRKKIHKLADVLHKNLFSIEGIANTKILFSQKTPRKESGKWISEIWECDWDGANACQITTEKTYCISPVLLPKAESSSKEGFFFVSYKTGQPKIYFQSSKIDKAKRVSHLRGNQLLPAVSTQRDKIAFISDASGRVDLFLQAFSPETGKIEKPVQIYSHPHAVQASPTFNPDGSKIAFASNKDGGTRIFVIPVTSDKKRPHAVMITKKNRENSCPSWSPDGTKLAYSAKTNGIRQIWIYDFEKNEEWQLTSGPGNKENPFWAPNSNHIVFNSTQDCNSEIYVVNLNQPQAIKISRGLGKKHYPTWGL</sequence>